<feature type="region of interest" description="Disordered" evidence="1">
    <location>
        <begin position="24"/>
        <end position="43"/>
    </location>
</feature>
<dbReference type="AlphaFoldDB" id="A0AA39CP80"/>
<dbReference type="EMBL" id="JAPDRK010000002">
    <property type="protein sequence ID" value="KAJ9615519.1"/>
    <property type="molecule type" value="Genomic_DNA"/>
</dbReference>
<evidence type="ECO:0000313" key="3">
    <source>
        <dbReference type="EMBL" id="KAJ9615519.1"/>
    </source>
</evidence>
<gene>
    <name evidence="3" type="ORF">H2200_001594</name>
</gene>
<evidence type="ECO:0000313" key="4">
    <source>
        <dbReference type="Proteomes" id="UP001172673"/>
    </source>
</evidence>
<accession>A0AA39CP80</accession>
<feature type="chain" id="PRO_5041416481" description="GPI anchored protein" evidence="2">
    <location>
        <begin position="20"/>
        <end position="314"/>
    </location>
</feature>
<evidence type="ECO:0000256" key="2">
    <source>
        <dbReference type="SAM" id="SignalP"/>
    </source>
</evidence>
<protein>
    <recommendedName>
        <fullName evidence="5">GPI anchored protein</fullName>
    </recommendedName>
</protein>
<evidence type="ECO:0008006" key="5">
    <source>
        <dbReference type="Google" id="ProtNLM"/>
    </source>
</evidence>
<keyword evidence="2" id="KW-0732">Signal</keyword>
<proteinExistence type="predicted"/>
<reference evidence="3" key="1">
    <citation type="submission" date="2022-10" db="EMBL/GenBank/DDBJ databases">
        <title>Culturing micro-colonial fungi from biological soil crusts in the Mojave desert and describing Neophaeococcomyces mojavensis, and introducing the new genera and species Taxawa tesnikishii.</title>
        <authorList>
            <person name="Kurbessoian T."/>
            <person name="Stajich J.E."/>
        </authorList>
    </citation>
    <scope>NUCLEOTIDE SEQUENCE</scope>
    <source>
        <strain evidence="3">TK_41</strain>
    </source>
</reference>
<keyword evidence="4" id="KW-1185">Reference proteome</keyword>
<evidence type="ECO:0000256" key="1">
    <source>
        <dbReference type="SAM" id="MobiDB-lite"/>
    </source>
</evidence>
<feature type="compositionally biased region" description="Gly residues" evidence="1">
    <location>
        <begin position="163"/>
        <end position="172"/>
    </location>
</feature>
<feature type="region of interest" description="Disordered" evidence="1">
    <location>
        <begin position="157"/>
        <end position="176"/>
    </location>
</feature>
<comment type="caution">
    <text evidence="3">The sequence shown here is derived from an EMBL/GenBank/DDBJ whole genome shotgun (WGS) entry which is preliminary data.</text>
</comment>
<name>A0AA39CP80_9EURO</name>
<organism evidence="3 4">
    <name type="scientific">Cladophialophora chaetospira</name>
    <dbReference type="NCBI Taxonomy" id="386627"/>
    <lineage>
        <taxon>Eukaryota</taxon>
        <taxon>Fungi</taxon>
        <taxon>Dikarya</taxon>
        <taxon>Ascomycota</taxon>
        <taxon>Pezizomycotina</taxon>
        <taxon>Eurotiomycetes</taxon>
        <taxon>Chaetothyriomycetidae</taxon>
        <taxon>Chaetothyriales</taxon>
        <taxon>Herpotrichiellaceae</taxon>
        <taxon>Cladophialophora</taxon>
    </lineage>
</organism>
<dbReference type="Proteomes" id="UP001172673">
    <property type="component" value="Unassembled WGS sequence"/>
</dbReference>
<feature type="signal peptide" evidence="2">
    <location>
        <begin position="1"/>
        <end position="19"/>
    </location>
</feature>
<sequence length="314" mass="31305">MLFTKTALVFSYFALLTVAQDDADASSKGISPGRGRTPNPSSSKMMFRRDLTKRCTGSCEECFGSGYTLCPGSEIFCYLPGDSSYGLDSCTSDGSGSDTTPTSSAPASTSTSGVTGIDDLCSQVGATCVSCFGPTYLDCPDGYHCYDPTDPNYDTCPDNSTSSGGGSGGSSGGSTTTESCAEQWGAGNIPCGTDGCYDPTIGESCCAGGFYCDAGYSCSSTLGKCSYDGGSLGGGLGGSSSSYTNPPISYSYATSTQDNLLGAATGTPTTTSAFGGSTSTGITQNLGSGSGANALTVGMEWGLLVAAGVGALVL</sequence>